<sequence length="533" mass="60477">MIRCSFRLYIGQIFQCRSPMQVNHLQEDLGFWSRLWREGSALEEQGERTQEEEPAPTLLFFSVNDWKQKVPTWKTKIQEILIKMARKQQFNSRRTKKERCIQINALGWNILLALNAVLLAILVGAVLKKEVTSPLSSSTLQKIIGSEGGTEGMEKKAPSTTDADLGLAHDSVINLDHGDPTMFESFWKVMGTRATIVIHGWEKMSYFSDPTNFCWFLEPEFANQVLRLHRIVNNAATEDRHIIVGAGSTQLIHAALYALASTEDRHPVSVVSAAPYYSMYSGIADFFKSGLFHWAGDAATYKGDDNFIELVCSPNNPDGATRDAVLGTHAGKRIHDMAYYWPQYSPMRSKADHDVMLFTVSKATGHAGTRIGWAVVKNTEVARKMVKFIEMNSIGVSKDSQIRAARILKVISDGYEFPDPKSTARFFHFARHLLADRWQRLRQAVEASGRFSLPQFSPEFCEFFKEQAETYPGFAWVRCEEEGIQDCEAFFKTMKVLSRSGRHFGAGSKYVRISMLDRDANFDTFIRRISSKD</sequence>
<dbReference type="PANTHER" id="PTHR43795">
    <property type="entry name" value="BIFUNCTIONAL ASPARTATE AMINOTRANSFERASE AND GLUTAMATE/ASPARTATE-PREPHENATE AMINOTRANSFERASE-RELATED"/>
    <property type="match status" value="1"/>
</dbReference>
<dbReference type="Proteomes" id="UP001210211">
    <property type="component" value="Unassembled WGS sequence"/>
</dbReference>
<reference evidence="6 7" key="1">
    <citation type="journal article" date="2022" name="Cell">
        <title>Repeat-based holocentromeres influence genome architecture and karyotype evolution.</title>
        <authorList>
            <person name="Hofstatter P.G."/>
            <person name="Thangavel G."/>
            <person name="Lux T."/>
            <person name="Neumann P."/>
            <person name="Vondrak T."/>
            <person name="Novak P."/>
            <person name="Zhang M."/>
            <person name="Costa L."/>
            <person name="Castellani M."/>
            <person name="Scott A."/>
            <person name="Toegelov H."/>
            <person name="Fuchs J."/>
            <person name="Mata-Sucre Y."/>
            <person name="Dias Y."/>
            <person name="Vanzela A.L.L."/>
            <person name="Huettel B."/>
            <person name="Almeida C.C.S."/>
            <person name="Simkova H."/>
            <person name="Souza G."/>
            <person name="Pedrosa-Harand A."/>
            <person name="Macas J."/>
            <person name="Mayer K.F.X."/>
            <person name="Houben A."/>
            <person name="Marques A."/>
        </authorList>
    </citation>
    <scope>NUCLEOTIDE SEQUENCE [LARGE SCALE GENOMIC DNA]</scope>
    <source>
        <strain evidence="6">RhyTen1mFocal</strain>
    </source>
</reference>
<evidence type="ECO:0000256" key="2">
    <source>
        <dbReference type="ARBA" id="ARBA00006312"/>
    </source>
</evidence>
<dbReference type="CDD" id="cd00609">
    <property type="entry name" value="AAT_like"/>
    <property type="match status" value="1"/>
</dbReference>
<dbReference type="Gene3D" id="3.40.640.10">
    <property type="entry name" value="Type I PLP-dependent aspartate aminotransferase-like (Major domain)"/>
    <property type="match status" value="1"/>
</dbReference>
<dbReference type="InterPro" id="IPR015422">
    <property type="entry name" value="PyrdxlP-dep_Trfase_small"/>
</dbReference>
<dbReference type="InterPro" id="IPR037029">
    <property type="entry name" value="Alliinase_N_sf"/>
</dbReference>
<keyword evidence="4" id="KW-0812">Transmembrane</keyword>
<dbReference type="GO" id="GO:0006520">
    <property type="term" value="P:amino acid metabolic process"/>
    <property type="evidence" value="ECO:0007669"/>
    <property type="project" value="TreeGrafter"/>
</dbReference>
<evidence type="ECO:0000256" key="1">
    <source>
        <dbReference type="ARBA" id="ARBA00001933"/>
    </source>
</evidence>
<dbReference type="Pfam" id="PF04864">
    <property type="entry name" value="Alliinase_C"/>
    <property type="match status" value="1"/>
</dbReference>
<proteinExistence type="inferred from homology"/>
<dbReference type="Gene3D" id="3.90.1150.10">
    <property type="entry name" value="Aspartate Aminotransferase, domain 1"/>
    <property type="match status" value="1"/>
</dbReference>
<keyword evidence="7" id="KW-1185">Reference proteome</keyword>
<keyword evidence="3" id="KW-0663">Pyridoxal phosphate</keyword>
<dbReference type="GO" id="GO:0008483">
    <property type="term" value="F:transaminase activity"/>
    <property type="evidence" value="ECO:0007669"/>
    <property type="project" value="TreeGrafter"/>
</dbReference>
<comment type="similarity">
    <text evidence="2">Belongs to the alliinase family.</text>
</comment>
<dbReference type="Gene3D" id="2.10.25.30">
    <property type="entry name" value="EGF-like, alliinase"/>
    <property type="match status" value="1"/>
</dbReference>
<gene>
    <name evidence="6" type="ORF">LUZ61_007336</name>
</gene>
<organism evidence="6 7">
    <name type="scientific">Rhynchospora tenuis</name>
    <dbReference type="NCBI Taxonomy" id="198213"/>
    <lineage>
        <taxon>Eukaryota</taxon>
        <taxon>Viridiplantae</taxon>
        <taxon>Streptophyta</taxon>
        <taxon>Embryophyta</taxon>
        <taxon>Tracheophyta</taxon>
        <taxon>Spermatophyta</taxon>
        <taxon>Magnoliopsida</taxon>
        <taxon>Liliopsida</taxon>
        <taxon>Poales</taxon>
        <taxon>Cyperaceae</taxon>
        <taxon>Cyperoideae</taxon>
        <taxon>Rhynchosporeae</taxon>
        <taxon>Rhynchospora</taxon>
    </lineage>
</organism>
<accession>A0AAD6EWF2</accession>
<name>A0AAD6EWF2_9POAL</name>
<evidence type="ECO:0000313" key="7">
    <source>
        <dbReference type="Proteomes" id="UP001210211"/>
    </source>
</evidence>
<evidence type="ECO:0000256" key="3">
    <source>
        <dbReference type="ARBA" id="ARBA00022898"/>
    </source>
</evidence>
<dbReference type="GO" id="GO:0016846">
    <property type="term" value="F:carbon-sulfur lyase activity"/>
    <property type="evidence" value="ECO:0007669"/>
    <property type="project" value="InterPro"/>
</dbReference>
<feature type="domain" description="Alliinase C-terminal" evidence="5">
    <location>
        <begin position="173"/>
        <end position="531"/>
    </location>
</feature>
<comment type="cofactor">
    <cofactor evidence="1">
        <name>pyridoxal 5'-phosphate</name>
        <dbReference type="ChEBI" id="CHEBI:597326"/>
    </cofactor>
</comment>
<dbReference type="InterPro" id="IPR050478">
    <property type="entry name" value="Ethylene_sulfur-biosynth"/>
</dbReference>
<dbReference type="InterPro" id="IPR006948">
    <property type="entry name" value="Alliinase_C"/>
</dbReference>
<dbReference type="InterPro" id="IPR015421">
    <property type="entry name" value="PyrdxlP-dep_Trfase_major"/>
</dbReference>
<dbReference type="SUPFAM" id="SSF53383">
    <property type="entry name" value="PLP-dependent transferases"/>
    <property type="match status" value="1"/>
</dbReference>
<dbReference type="AlphaFoldDB" id="A0AAD6EWF2"/>
<feature type="transmembrane region" description="Helical" evidence="4">
    <location>
        <begin position="103"/>
        <end position="127"/>
    </location>
</feature>
<evidence type="ECO:0000313" key="6">
    <source>
        <dbReference type="EMBL" id="KAJ3703631.1"/>
    </source>
</evidence>
<dbReference type="InterPro" id="IPR015424">
    <property type="entry name" value="PyrdxlP-dep_Trfase"/>
</dbReference>
<evidence type="ECO:0000259" key="5">
    <source>
        <dbReference type="Pfam" id="PF04864"/>
    </source>
</evidence>
<dbReference type="EMBL" id="JAMRDG010000001">
    <property type="protein sequence ID" value="KAJ3703631.1"/>
    <property type="molecule type" value="Genomic_DNA"/>
</dbReference>
<keyword evidence="4" id="KW-1133">Transmembrane helix</keyword>
<evidence type="ECO:0000256" key="4">
    <source>
        <dbReference type="SAM" id="Phobius"/>
    </source>
</evidence>
<keyword evidence="4" id="KW-0472">Membrane</keyword>
<comment type="caution">
    <text evidence="6">The sequence shown here is derived from an EMBL/GenBank/DDBJ whole genome shotgun (WGS) entry which is preliminary data.</text>
</comment>
<dbReference type="PANTHER" id="PTHR43795:SF22">
    <property type="entry name" value="TRYPTOPHAN AMINOTRANSFERASE-RELATED PROTEIN 2"/>
    <property type="match status" value="1"/>
</dbReference>
<protein>
    <recommendedName>
        <fullName evidence="5">Alliinase C-terminal domain-containing protein</fullName>
    </recommendedName>
</protein>